<gene>
    <name evidence="1" type="ORF">JF886_13230</name>
</gene>
<organism evidence="1 2">
    <name type="scientific">Candidatus Aeolococcus gillhamiae</name>
    <dbReference type="NCBI Taxonomy" id="3127015"/>
    <lineage>
        <taxon>Bacteria</taxon>
        <taxon>Bacillati</taxon>
        <taxon>Candidatus Dormiibacterota</taxon>
        <taxon>Candidatus Dormibacteria</taxon>
        <taxon>Candidatus Aeolococcales</taxon>
        <taxon>Candidatus Aeolococcaceae</taxon>
        <taxon>Candidatus Aeolococcus</taxon>
    </lineage>
</organism>
<evidence type="ECO:0000313" key="1">
    <source>
        <dbReference type="EMBL" id="MBJ7595794.1"/>
    </source>
</evidence>
<protein>
    <submittedName>
        <fullName evidence="1">Uncharacterized protein</fullName>
    </submittedName>
</protein>
<evidence type="ECO:0000313" key="2">
    <source>
        <dbReference type="Proteomes" id="UP000606991"/>
    </source>
</evidence>
<sequence length="60" mass="6497">MQAVAGELVRRDIVPEDAPSCTLRQQTADECVDLVPRAALAADHVLYGVVLAKGLERQHT</sequence>
<accession>A0A934JXC2</accession>
<dbReference type="Proteomes" id="UP000606991">
    <property type="component" value="Unassembled WGS sequence"/>
</dbReference>
<dbReference type="AlphaFoldDB" id="A0A934JXC2"/>
<reference evidence="1 2" key="1">
    <citation type="submission" date="2020-10" db="EMBL/GenBank/DDBJ databases">
        <title>Ca. Dormibacterota MAGs.</title>
        <authorList>
            <person name="Montgomery K."/>
        </authorList>
    </citation>
    <scope>NUCLEOTIDE SEQUENCE [LARGE SCALE GENOMIC DNA]</scope>
    <source>
        <strain evidence="1">SC8812_S17_18</strain>
    </source>
</reference>
<name>A0A934JXC2_9BACT</name>
<proteinExistence type="predicted"/>
<dbReference type="EMBL" id="JAEKNS010000133">
    <property type="protein sequence ID" value="MBJ7595794.1"/>
    <property type="molecule type" value="Genomic_DNA"/>
</dbReference>
<comment type="caution">
    <text evidence="1">The sequence shown here is derived from an EMBL/GenBank/DDBJ whole genome shotgun (WGS) entry which is preliminary data.</text>
</comment>